<evidence type="ECO:0000313" key="8">
    <source>
        <dbReference type="Proteomes" id="UP000827549"/>
    </source>
</evidence>
<keyword evidence="3" id="KW-0804">Transcription</keyword>
<dbReference type="SMART" id="SM00576">
    <property type="entry name" value="BTP"/>
    <property type="match status" value="1"/>
</dbReference>
<evidence type="ECO:0000259" key="6">
    <source>
        <dbReference type="SMART" id="SM00576"/>
    </source>
</evidence>
<dbReference type="EMBL" id="CP086714">
    <property type="protein sequence ID" value="WOO77869.1"/>
    <property type="molecule type" value="Genomic_DNA"/>
</dbReference>
<sequence length="577" mass="60530">MAASPDAVLHIVALHTLAQAGFASTSRAASMTLSSALARYLQTIAAACTERAALAGRTKVAAIDVVTALEDMGVGGVAELEEWTADLDKEVVLTGGKLGELGDSLQEGLGAPEDVELRFVPVDSDAEDNEVAAEDEDDSDEEEESEDEPMDVDPKTEASSSAPVKSEAASPLRVSYRPRSPDMSWLPPLPSDTGGSVFDPTSALAPIEAVPETQSVADRYRRPVAYNASQLGVSHEFVDPPKPATRAPLPPAPSSFNSLLKTYEATATEPSVAFRQADGRRQAADLLRLTVANPDVFSTKDSLAQALPPPQITPIVAAHSDILQQTLLPVNPNQSGIISSLIRQVRSPFLPPMLRERLTSLRPPQVQNNDNGPIFYGDPVRGPDEAALAKYRGKVTGEEQEVFLRATWDSGPRGKERWMGGSLPEGRKVIRRVNGETVPRESQGAKEMRVKLSKKAPGVVDPRGPSPGPSSARALSPLPPAGAPSPAGPIKIRLGGPKTPVDAGPAGSPPRPGANGGGGARPNGNGSHYGFPDSQPMGRSSSAGSSNSGRGGSRPKSRSGSPSKWAGSPVKREMVVD</sequence>
<feature type="domain" description="Bromodomain associated" evidence="6">
    <location>
        <begin position="2"/>
        <end position="79"/>
    </location>
</feature>
<accession>A0AAF0Y443</accession>
<dbReference type="Pfam" id="PF07524">
    <property type="entry name" value="Bromo_TP"/>
    <property type="match status" value="1"/>
</dbReference>
<keyword evidence="8" id="KW-1185">Reference proteome</keyword>
<evidence type="ECO:0000256" key="4">
    <source>
        <dbReference type="ARBA" id="ARBA00023242"/>
    </source>
</evidence>
<reference evidence="7" key="1">
    <citation type="submission" date="2023-10" db="EMBL/GenBank/DDBJ databases">
        <authorList>
            <person name="Noh H."/>
        </authorList>
    </citation>
    <scope>NUCLEOTIDE SEQUENCE</scope>
    <source>
        <strain evidence="7">DUCC4014</strain>
    </source>
</reference>
<keyword evidence="4" id="KW-0539">Nucleus</keyword>
<name>A0AAF0Y443_9TREE</name>
<gene>
    <name evidence="7" type="ORF">LOC62_01G001427</name>
</gene>
<dbReference type="Gene3D" id="1.10.20.10">
    <property type="entry name" value="Histone, subunit A"/>
    <property type="match status" value="1"/>
</dbReference>
<evidence type="ECO:0000256" key="3">
    <source>
        <dbReference type="ARBA" id="ARBA00023163"/>
    </source>
</evidence>
<evidence type="ECO:0000313" key="7">
    <source>
        <dbReference type="EMBL" id="WOO77869.1"/>
    </source>
</evidence>
<dbReference type="GO" id="GO:0046982">
    <property type="term" value="F:protein heterodimerization activity"/>
    <property type="evidence" value="ECO:0007669"/>
    <property type="project" value="InterPro"/>
</dbReference>
<dbReference type="GeneID" id="87804682"/>
<evidence type="ECO:0000256" key="1">
    <source>
        <dbReference type="ARBA" id="ARBA00004123"/>
    </source>
</evidence>
<dbReference type="GO" id="GO:0005634">
    <property type="term" value="C:nucleus"/>
    <property type="evidence" value="ECO:0007669"/>
    <property type="project" value="UniProtKB-SubCell"/>
</dbReference>
<comment type="subcellular location">
    <subcellularLocation>
        <location evidence="1">Nucleus</location>
    </subcellularLocation>
</comment>
<dbReference type="RefSeq" id="XP_062623901.1">
    <property type="nucleotide sequence ID" value="XM_062767917.1"/>
</dbReference>
<proteinExistence type="predicted"/>
<evidence type="ECO:0000256" key="2">
    <source>
        <dbReference type="ARBA" id="ARBA00023015"/>
    </source>
</evidence>
<feature type="compositionally biased region" description="Pro residues" evidence="5">
    <location>
        <begin position="477"/>
        <end position="487"/>
    </location>
</feature>
<feature type="compositionally biased region" description="Acidic residues" evidence="5">
    <location>
        <begin position="124"/>
        <end position="151"/>
    </location>
</feature>
<feature type="compositionally biased region" description="Low complexity" evidence="5">
    <location>
        <begin position="534"/>
        <end position="548"/>
    </location>
</feature>
<dbReference type="InterPro" id="IPR009072">
    <property type="entry name" value="Histone-fold"/>
</dbReference>
<dbReference type="AlphaFoldDB" id="A0AAF0Y443"/>
<dbReference type="CDD" id="cd00076">
    <property type="entry name" value="HFD_SF"/>
    <property type="match status" value="1"/>
</dbReference>
<evidence type="ECO:0000256" key="5">
    <source>
        <dbReference type="SAM" id="MobiDB-lite"/>
    </source>
</evidence>
<feature type="region of interest" description="Disordered" evidence="5">
    <location>
        <begin position="438"/>
        <end position="577"/>
    </location>
</feature>
<feature type="region of interest" description="Disordered" evidence="5">
    <location>
        <begin position="121"/>
        <end position="194"/>
    </location>
</feature>
<protein>
    <recommendedName>
        <fullName evidence="6">Bromodomain associated domain-containing protein</fullName>
    </recommendedName>
</protein>
<dbReference type="InterPro" id="IPR006565">
    <property type="entry name" value="BTP"/>
</dbReference>
<organism evidence="7 8">
    <name type="scientific">Vanrija pseudolonga</name>
    <dbReference type="NCBI Taxonomy" id="143232"/>
    <lineage>
        <taxon>Eukaryota</taxon>
        <taxon>Fungi</taxon>
        <taxon>Dikarya</taxon>
        <taxon>Basidiomycota</taxon>
        <taxon>Agaricomycotina</taxon>
        <taxon>Tremellomycetes</taxon>
        <taxon>Trichosporonales</taxon>
        <taxon>Trichosporonaceae</taxon>
        <taxon>Vanrija</taxon>
    </lineage>
</organism>
<dbReference type="Proteomes" id="UP000827549">
    <property type="component" value="Chromosome 1"/>
</dbReference>
<keyword evidence="2" id="KW-0805">Transcription regulation</keyword>